<feature type="compositionally biased region" description="Basic residues" evidence="1">
    <location>
        <begin position="23"/>
        <end position="36"/>
    </location>
</feature>
<reference evidence="2" key="1">
    <citation type="journal article" date="2021" name="Genome Biol. Evol.">
        <title>The assembled and annotated genome of the fairy-ring fungus Marasmius oreades.</title>
        <authorList>
            <person name="Hiltunen M."/>
            <person name="Ament-Velasquez S.L."/>
            <person name="Johannesson H."/>
        </authorList>
    </citation>
    <scope>NUCLEOTIDE SEQUENCE</scope>
    <source>
        <strain evidence="2">03SP1</strain>
    </source>
</reference>
<name>A0A9P8AEH0_9AGAR</name>
<dbReference type="Proteomes" id="UP001049176">
    <property type="component" value="Chromosome 1"/>
</dbReference>
<keyword evidence="3" id="KW-1185">Reference proteome</keyword>
<evidence type="ECO:0000313" key="2">
    <source>
        <dbReference type="EMBL" id="KAG7098503.1"/>
    </source>
</evidence>
<dbReference type="AlphaFoldDB" id="A0A9P8AEH0"/>
<dbReference type="GeneID" id="66069523"/>
<proteinExistence type="predicted"/>
<organism evidence="2 3">
    <name type="scientific">Marasmius oreades</name>
    <name type="common">fairy-ring Marasmius</name>
    <dbReference type="NCBI Taxonomy" id="181124"/>
    <lineage>
        <taxon>Eukaryota</taxon>
        <taxon>Fungi</taxon>
        <taxon>Dikarya</taxon>
        <taxon>Basidiomycota</taxon>
        <taxon>Agaricomycotina</taxon>
        <taxon>Agaricomycetes</taxon>
        <taxon>Agaricomycetidae</taxon>
        <taxon>Agaricales</taxon>
        <taxon>Marasmiineae</taxon>
        <taxon>Marasmiaceae</taxon>
        <taxon>Marasmius</taxon>
    </lineage>
</organism>
<accession>A0A9P8AEH0</accession>
<evidence type="ECO:0000256" key="1">
    <source>
        <dbReference type="SAM" id="MobiDB-lite"/>
    </source>
</evidence>
<feature type="region of interest" description="Disordered" evidence="1">
    <location>
        <begin position="13"/>
        <end position="44"/>
    </location>
</feature>
<protein>
    <submittedName>
        <fullName evidence="2">Uncharacterized protein</fullName>
    </submittedName>
</protein>
<dbReference type="OrthoDB" id="3004891at2759"/>
<evidence type="ECO:0000313" key="3">
    <source>
        <dbReference type="Proteomes" id="UP001049176"/>
    </source>
</evidence>
<comment type="caution">
    <text evidence="2">The sequence shown here is derived from an EMBL/GenBank/DDBJ whole genome shotgun (WGS) entry which is preliminary data.</text>
</comment>
<feature type="compositionally biased region" description="Basic and acidic residues" evidence="1">
    <location>
        <begin position="13"/>
        <end position="22"/>
    </location>
</feature>
<sequence length="184" mass="21774">MLAYQGIKEIKSNSHRYQEARDRRKTRKNLRRAKKTVKTEPSSKQIWNSLGNKTVSRNIRNFLFVLLHGGYRNGNFWKSIRNEQNARTVENRWTYAIKNRLTIDGLMTDVRKYGKKSFPKRVVKDTWKDVTVELLDNLRTETTPTDSRQAPEKFYTVQIAHQYSNALAGILYVYLERWEKQTSA</sequence>
<dbReference type="EMBL" id="CM032181">
    <property type="protein sequence ID" value="KAG7098503.1"/>
    <property type="molecule type" value="Genomic_DNA"/>
</dbReference>
<gene>
    <name evidence="2" type="ORF">E1B28_000447</name>
</gene>
<dbReference type="KEGG" id="more:E1B28_000447"/>
<dbReference type="RefSeq" id="XP_043014973.1">
    <property type="nucleotide sequence ID" value="XM_043146271.1"/>
</dbReference>